<keyword evidence="4" id="KW-0804">Transcription</keyword>
<dbReference type="PANTHER" id="PTHR30537:SF5">
    <property type="entry name" value="HTH-TYPE TRANSCRIPTIONAL ACTIVATOR TTDR-RELATED"/>
    <property type="match status" value="1"/>
</dbReference>
<dbReference type="RefSeq" id="WP_105061051.1">
    <property type="nucleotide sequence ID" value="NZ_MSCJ01000001.1"/>
</dbReference>
<evidence type="ECO:0000259" key="5">
    <source>
        <dbReference type="PROSITE" id="PS50931"/>
    </source>
</evidence>
<evidence type="ECO:0000256" key="4">
    <source>
        <dbReference type="ARBA" id="ARBA00023163"/>
    </source>
</evidence>
<dbReference type="Gene3D" id="1.10.10.10">
    <property type="entry name" value="Winged helix-like DNA-binding domain superfamily/Winged helix DNA-binding domain"/>
    <property type="match status" value="1"/>
</dbReference>
<dbReference type="InterPro" id="IPR058163">
    <property type="entry name" value="LysR-type_TF_proteobact-type"/>
</dbReference>
<accession>A0A2S7W1W0</accession>
<dbReference type="Pfam" id="PF03466">
    <property type="entry name" value="LysR_substrate"/>
    <property type="match status" value="1"/>
</dbReference>
<dbReference type="CDD" id="cd08422">
    <property type="entry name" value="PBP2_CrgA_like"/>
    <property type="match status" value="1"/>
</dbReference>
<dbReference type="AlphaFoldDB" id="A0A2S7W1W0"/>
<dbReference type="Gene3D" id="3.40.190.290">
    <property type="match status" value="1"/>
</dbReference>
<keyword evidence="3" id="KW-0238">DNA-binding</keyword>
<dbReference type="OrthoDB" id="6706085at2"/>
<dbReference type="GO" id="GO:0003700">
    <property type="term" value="F:DNA-binding transcription factor activity"/>
    <property type="evidence" value="ECO:0007669"/>
    <property type="project" value="InterPro"/>
</dbReference>
<dbReference type="Pfam" id="PF00126">
    <property type="entry name" value="HTH_1"/>
    <property type="match status" value="1"/>
</dbReference>
<dbReference type="GO" id="GO:0043565">
    <property type="term" value="F:sequence-specific DNA binding"/>
    <property type="evidence" value="ECO:0007669"/>
    <property type="project" value="TreeGrafter"/>
</dbReference>
<dbReference type="EMBL" id="MSCJ01000001">
    <property type="protein sequence ID" value="PQJ67993.1"/>
    <property type="molecule type" value="Genomic_DNA"/>
</dbReference>
<dbReference type="Proteomes" id="UP000238730">
    <property type="component" value="Unassembled WGS sequence"/>
</dbReference>
<sequence>MDWITCTKSFVAVIQQGSLSKAANSLDISNSALSKRLSWLEQQLGVPLLKRTTRHLSLTDAGDVFFQRSQTLLEHWQQLITETTATNEEMSGTLHVGAPLSTGSHFLINIIAAFCQRYPNINITLHTITSGQLPDLNLDIIICSEIDNFNSASYIATPLFSDNARFYASPTYLEQYDPIESPEQLTQHNCLLLNQHNHAHEYVFENGLTLRLQGNFTTSNPEVLIASAVEHMGLILISPQNVQRELAHGLLIPVLTHLQLPQQTTFAYYLKLNYQHTKTKCFIDFIKQST</sequence>
<dbReference type="SUPFAM" id="SSF53850">
    <property type="entry name" value="Periplasmic binding protein-like II"/>
    <property type="match status" value="1"/>
</dbReference>
<organism evidence="6 7">
    <name type="scientific">Photobacterium angustum</name>
    <dbReference type="NCBI Taxonomy" id="661"/>
    <lineage>
        <taxon>Bacteria</taxon>
        <taxon>Pseudomonadati</taxon>
        <taxon>Pseudomonadota</taxon>
        <taxon>Gammaproteobacteria</taxon>
        <taxon>Vibrionales</taxon>
        <taxon>Vibrionaceae</taxon>
        <taxon>Photobacterium</taxon>
    </lineage>
</organism>
<keyword evidence="2" id="KW-0805">Transcription regulation</keyword>
<dbReference type="InterPro" id="IPR036390">
    <property type="entry name" value="WH_DNA-bd_sf"/>
</dbReference>
<evidence type="ECO:0000256" key="2">
    <source>
        <dbReference type="ARBA" id="ARBA00023015"/>
    </source>
</evidence>
<dbReference type="GO" id="GO:0006351">
    <property type="term" value="P:DNA-templated transcription"/>
    <property type="evidence" value="ECO:0007669"/>
    <property type="project" value="TreeGrafter"/>
</dbReference>
<evidence type="ECO:0000256" key="3">
    <source>
        <dbReference type="ARBA" id="ARBA00023125"/>
    </source>
</evidence>
<feature type="domain" description="HTH lysR-type" evidence="5">
    <location>
        <begin position="1"/>
        <end position="59"/>
    </location>
</feature>
<comment type="similarity">
    <text evidence="1">Belongs to the LysR transcriptional regulatory family.</text>
</comment>
<dbReference type="PROSITE" id="PS50931">
    <property type="entry name" value="HTH_LYSR"/>
    <property type="match status" value="1"/>
</dbReference>
<reference evidence="6 7" key="1">
    <citation type="submission" date="2016-12" db="EMBL/GenBank/DDBJ databases">
        <title>Diversity of luminous bacteria.</title>
        <authorList>
            <person name="Yoshizawa S."/>
            <person name="Kogure K."/>
        </authorList>
    </citation>
    <scope>NUCLEOTIDE SEQUENCE [LARGE SCALE GENOMIC DNA]</scope>
    <source>
        <strain evidence="6 7">LC1-200</strain>
    </source>
</reference>
<dbReference type="InterPro" id="IPR036388">
    <property type="entry name" value="WH-like_DNA-bd_sf"/>
</dbReference>
<dbReference type="InterPro" id="IPR005119">
    <property type="entry name" value="LysR_subst-bd"/>
</dbReference>
<evidence type="ECO:0000313" key="7">
    <source>
        <dbReference type="Proteomes" id="UP000238730"/>
    </source>
</evidence>
<comment type="caution">
    <text evidence="6">The sequence shown here is derived from an EMBL/GenBank/DDBJ whole genome shotgun (WGS) entry which is preliminary data.</text>
</comment>
<dbReference type="SUPFAM" id="SSF46785">
    <property type="entry name" value="Winged helix' DNA-binding domain"/>
    <property type="match status" value="1"/>
</dbReference>
<name>A0A2S7W1W0_PHOAN</name>
<dbReference type="PRINTS" id="PR00039">
    <property type="entry name" value="HTHLYSR"/>
</dbReference>
<evidence type="ECO:0000256" key="1">
    <source>
        <dbReference type="ARBA" id="ARBA00009437"/>
    </source>
</evidence>
<dbReference type="PANTHER" id="PTHR30537">
    <property type="entry name" value="HTH-TYPE TRANSCRIPTIONAL REGULATOR"/>
    <property type="match status" value="1"/>
</dbReference>
<dbReference type="FunFam" id="1.10.10.10:FF:000001">
    <property type="entry name" value="LysR family transcriptional regulator"/>
    <property type="match status" value="1"/>
</dbReference>
<proteinExistence type="inferred from homology"/>
<dbReference type="InterPro" id="IPR000847">
    <property type="entry name" value="LysR_HTH_N"/>
</dbReference>
<gene>
    <name evidence="6" type="ORF">BTO08_11730</name>
</gene>
<evidence type="ECO:0000313" key="6">
    <source>
        <dbReference type="EMBL" id="PQJ67993.1"/>
    </source>
</evidence>
<protein>
    <submittedName>
        <fullName evidence="6">LysR family transcriptional regulator</fullName>
    </submittedName>
</protein>